<accession>A0A1I5LNU0</accession>
<evidence type="ECO:0000256" key="6">
    <source>
        <dbReference type="ARBA" id="ARBA00047918"/>
    </source>
</evidence>
<evidence type="ECO:0000256" key="2">
    <source>
        <dbReference type="ARBA" id="ARBA00012636"/>
    </source>
</evidence>
<dbReference type="OrthoDB" id="9768429at2"/>
<reference evidence="12 13" key="1">
    <citation type="submission" date="2016-10" db="EMBL/GenBank/DDBJ databases">
        <authorList>
            <person name="de Groot N.N."/>
        </authorList>
    </citation>
    <scope>NUCLEOTIDE SEQUENCE [LARGE SCALE GENOMIC DNA]</scope>
    <source>
        <strain evidence="12 13">DSM 15893</strain>
    </source>
</reference>
<feature type="domain" description="Malate synthase TIM barrel" evidence="9">
    <location>
        <begin position="183"/>
        <end position="418"/>
    </location>
</feature>
<name>A0A1I5LNU0_9GAMM</name>
<gene>
    <name evidence="12" type="ORF">SAMN03084138_01000</name>
</gene>
<feature type="region of interest" description="Disordered" evidence="8">
    <location>
        <begin position="1"/>
        <end position="24"/>
    </location>
</feature>
<dbReference type="InterPro" id="IPR044856">
    <property type="entry name" value="Malate_synth_C_sf"/>
</dbReference>
<dbReference type="Pfam" id="PF20656">
    <property type="entry name" value="MS_N"/>
    <property type="match status" value="1"/>
</dbReference>
<dbReference type="PANTHER" id="PTHR42902">
    <property type="entry name" value="MALATE SYNTHASE"/>
    <property type="match status" value="1"/>
</dbReference>
<feature type="domain" description="Malate synthase N-terminal" evidence="10">
    <location>
        <begin position="38"/>
        <end position="90"/>
    </location>
</feature>
<dbReference type="Gene3D" id="3.20.20.360">
    <property type="entry name" value="Malate synthase, domain 3"/>
    <property type="match status" value="1"/>
</dbReference>
<dbReference type="Gene3D" id="1.20.1220.12">
    <property type="entry name" value="Malate synthase, domain III"/>
    <property type="match status" value="1"/>
</dbReference>
<evidence type="ECO:0000256" key="4">
    <source>
        <dbReference type="ARBA" id="ARBA00022532"/>
    </source>
</evidence>
<dbReference type="GO" id="GO:0005737">
    <property type="term" value="C:cytoplasm"/>
    <property type="evidence" value="ECO:0007669"/>
    <property type="project" value="TreeGrafter"/>
</dbReference>
<evidence type="ECO:0000256" key="1">
    <source>
        <dbReference type="ARBA" id="ARBA00006394"/>
    </source>
</evidence>
<keyword evidence="4" id="KW-0816">Tricarboxylic acid cycle</keyword>
<dbReference type="CDD" id="cd00727">
    <property type="entry name" value="malate_synt_A"/>
    <property type="match status" value="1"/>
</dbReference>
<dbReference type="FunFam" id="3.20.20.360:FF:000001">
    <property type="entry name" value="Malate synthase"/>
    <property type="match status" value="1"/>
</dbReference>
<feature type="active site" description="Proton acceptor" evidence="7">
    <location>
        <position position="187"/>
    </location>
</feature>
<evidence type="ECO:0000256" key="3">
    <source>
        <dbReference type="ARBA" id="ARBA00022435"/>
    </source>
</evidence>
<evidence type="ECO:0000313" key="13">
    <source>
        <dbReference type="Proteomes" id="UP000182692"/>
    </source>
</evidence>
<dbReference type="STRING" id="1121869.SAMN03084138_01000"/>
<dbReference type="GO" id="GO:0004474">
    <property type="term" value="F:malate synthase activity"/>
    <property type="evidence" value="ECO:0007669"/>
    <property type="project" value="UniProtKB-EC"/>
</dbReference>
<dbReference type="EMBL" id="FOWR01000006">
    <property type="protein sequence ID" value="SFO98978.1"/>
    <property type="molecule type" value="Genomic_DNA"/>
</dbReference>
<sequence length="555" mass="63001">MDHETTSEKDMCSTPPSAKHSPSHIEQRMIVTGSAFNKEAESVLSDEALSFVELLVETFGLRLEALLEKRLETQVSFDQGQLPDFRKDTKAIRDSTAWRVSPIPNDLLDRRVEITGPIDRKMVINALNSGANVFMCCFEDATSPTWENMVNGQINMRAANDGSITHLDPKNGKSYALGDNPATLIMRPRGLHLKETHIQLNNQAIPGCLMDVGLYFFHNYASRAKQEQGVYFYIPKLESMEEAAWWNDVFTFMENHFNVPIGTIRATVLIETLPAVFQMEEILYAMKEHIVGMNCGRWDYIFSYIKTLKHHKDRVLPDRHAVGMDTPFLDAYSKRLIQTCHRRGALAIGGMSAFIPSKDPTQMAFVTQKVIEDKQRESANGHDGTWVAHPHLVTLAREIFDQKLKSRPNQLDVMPEGNFDASTLLSPCEGPKNEAGVRKNIRIAVLYMEAWLRGVGCVPIFGLMEDAATAEISRANIWQWLKHQVQLDDGRLFTDSLFKQWLQEETVAMKVEAMHSEATQDHVRKFDEASAVFYQLSTDDDFADFLTLPCYEMLE</sequence>
<dbReference type="EC" id="2.3.3.9" evidence="2"/>
<dbReference type="InterPro" id="IPR011076">
    <property type="entry name" value="Malate_synth_sf"/>
</dbReference>
<evidence type="ECO:0000259" key="11">
    <source>
        <dbReference type="Pfam" id="PF20659"/>
    </source>
</evidence>
<dbReference type="SUPFAM" id="SSF51645">
    <property type="entry name" value="Malate synthase G"/>
    <property type="match status" value="1"/>
</dbReference>
<dbReference type="GO" id="GO:0006097">
    <property type="term" value="P:glyoxylate cycle"/>
    <property type="evidence" value="ECO:0007669"/>
    <property type="project" value="UniProtKB-KW"/>
</dbReference>
<dbReference type="InterPro" id="IPR001465">
    <property type="entry name" value="Malate_synthase_TIM"/>
</dbReference>
<keyword evidence="3" id="KW-0329">Glyoxylate bypass</keyword>
<dbReference type="InterPro" id="IPR048355">
    <property type="entry name" value="MS_C"/>
</dbReference>
<proteinExistence type="inferred from homology"/>
<evidence type="ECO:0000256" key="7">
    <source>
        <dbReference type="PIRSR" id="PIRSR001363-1"/>
    </source>
</evidence>
<dbReference type="Pfam" id="PF01274">
    <property type="entry name" value="MS_TIM-barrel"/>
    <property type="match status" value="1"/>
</dbReference>
<feature type="domain" description="Malate synthase C-terminal" evidence="11">
    <location>
        <begin position="433"/>
        <end position="553"/>
    </location>
</feature>
<dbReference type="GO" id="GO:0006099">
    <property type="term" value="P:tricarboxylic acid cycle"/>
    <property type="evidence" value="ECO:0007669"/>
    <property type="project" value="UniProtKB-KW"/>
</dbReference>
<dbReference type="PANTHER" id="PTHR42902:SF1">
    <property type="entry name" value="MALATE SYNTHASE 1-RELATED"/>
    <property type="match status" value="1"/>
</dbReference>
<protein>
    <recommendedName>
        <fullName evidence="2">malate synthase</fullName>
        <ecNumber evidence="2">2.3.3.9</ecNumber>
    </recommendedName>
</protein>
<dbReference type="NCBIfam" id="TIGR01344">
    <property type="entry name" value="malate_syn_A"/>
    <property type="match status" value="1"/>
</dbReference>
<dbReference type="InterPro" id="IPR006252">
    <property type="entry name" value="Malate_synthA"/>
</dbReference>
<feature type="active site" description="Proton donor" evidence="7">
    <location>
        <position position="466"/>
    </location>
</feature>
<dbReference type="Pfam" id="PF20659">
    <property type="entry name" value="MS_C"/>
    <property type="match status" value="1"/>
</dbReference>
<dbReference type="InterPro" id="IPR048356">
    <property type="entry name" value="MS_N"/>
</dbReference>
<dbReference type="PIRSF" id="PIRSF001363">
    <property type="entry name" value="Malate_synth"/>
    <property type="match status" value="1"/>
</dbReference>
<evidence type="ECO:0000259" key="10">
    <source>
        <dbReference type="Pfam" id="PF20656"/>
    </source>
</evidence>
<organism evidence="12 13">
    <name type="scientific">Enterovibrio norvegicus DSM 15893</name>
    <dbReference type="NCBI Taxonomy" id="1121869"/>
    <lineage>
        <taxon>Bacteria</taxon>
        <taxon>Pseudomonadati</taxon>
        <taxon>Pseudomonadota</taxon>
        <taxon>Gammaproteobacteria</taxon>
        <taxon>Vibrionales</taxon>
        <taxon>Vibrionaceae</taxon>
        <taxon>Enterovibrio</taxon>
    </lineage>
</organism>
<feature type="compositionally biased region" description="Basic and acidic residues" evidence="8">
    <location>
        <begin position="1"/>
        <end position="11"/>
    </location>
</feature>
<evidence type="ECO:0000256" key="5">
    <source>
        <dbReference type="ARBA" id="ARBA00022679"/>
    </source>
</evidence>
<comment type="catalytic activity">
    <reaction evidence="6">
        <text>glyoxylate + acetyl-CoA + H2O = (S)-malate + CoA + H(+)</text>
        <dbReference type="Rhea" id="RHEA:18181"/>
        <dbReference type="ChEBI" id="CHEBI:15377"/>
        <dbReference type="ChEBI" id="CHEBI:15378"/>
        <dbReference type="ChEBI" id="CHEBI:15589"/>
        <dbReference type="ChEBI" id="CHEBI:36655"/>
        <dbReference type="ChEBI" id="CHEBI:57287"/>
        <dbReference type="ChEBI" id="CHEBI:57288"/>
        <dbReference type="EC" id="2.3.3.9"/>
    </reaction>
</comment>
<dbReference type="InterPro" id="IPR046363">
    <property type="entry name" value="MS_N_TIM-barrel_dom"/>
</dbReference>
<keyword evidence="5" id="KW-0808">Transferase</keyword>
<dbReference type="FunFam" id="1.20.1220.12:FF:000001">
    <property type="entry name" value="Malate synthase"/>
    <property type="match status" value="1"/>
</dbReference>
<evidence type="ECO:0000313" key="12">
    <source>
        <dbReference type="EMBL" id="SFO98978.1"/>
    </source>
</evidence>
<evidence type="ECO:0000259" key="9">
    <source>
        <dbReference type="Pfam" id="PF01274"/>
    </source>
</evidence>
<evidence type="ECO:0000256" key="8">
    <source>
        <dbReference type="SAM" id="MobiDB-lite"/>
    </source>
</evidence>
<comment type="similarity">
    <text evidence="1">Belongs to the malate synthase family.</text>
</comment>
<dbReference type="Proteomes" id="UP000182692">
    <property type="component" value="Unassembled WGS sequence"/>
</dbReference>
<dbReference type="AlphaFoldDB" id="A0A1I5LNU0"/>